<reference evidence="1 2" key="1">
    <citation type="submission" date="2020-08" db="EMBL/GenBank/DDBJ databases">
        <title>Genomic Encyclopedia of Type Strains, Phase III (KMG-III): the genomes of soil and plant-associated and newly described type strains.</title>
        <authorList>
            <person name="Whitman W."/>
        </authorList>
    </citation>
    <scope>NUCLEOTIDE SEQUENCE [LARGE SCALE GENOMIC DNA]</scope>
    <source>
        <strain evidence="1 2">CECT 8840</strain>
    </source>
</reference>
<name>A0A7W7QUJ4_9ACTN</name>
<dbReference type="RefSeq" id="WP_184723370.1">
    <property type="nucleotide sequence ID" value="NZ_JACHJP010000012.1"/>
</dbReference>
<dbReference type="AlphaFoldDB" id="A0A7W7QUJ4"/>
<keyword evidence="2" id="KW-1185">Reference proteome</keyword>
<dbReference type="Proteomes" id="UP000552644">
    <property type="component" value="Unassembled WGS sequence"/>
</dbReference>
<proteinExistence type="predicted"/>
<accession>A0A7W7QUJ4</accession>
<comment type="caution">
    <text evidence="1">The sequence shown here is derived from an EMBL/GenBank/DDBJ whole genome shotgun (WGS) entry which is preliminary data.</text>
</comment>
<gene>
    <name evidence="1" type="ORF">FHS44_007160</name>
</gene>
<dbReference type="EMBL" id="JACHJP010000012">
    <property type="protein sequence ID" value="MBB4920016.1"/>
    <property type="molecule type" value="Genomic_DNA"/>
</dbReference>
<evidence type="ECO:0000313" key="1">
    <source>
        <dbReference type="EMBL" id="MBB4920016.1"/>
    </source>
</evidence>
<evidence type="ECO:0000313" key="2">
    <source>
        <dbReference type="Proteomes" id="UP000552644"/>
    </source>
</evidence>
<organism evidence="1 2">
    <name type="scientific">Streptosporangium saharense</name>
    <dbReference type="NCBI Taxonomy" id="1706840"/>
    <lineage>
        <taxon>Bacteria</taxon>
        <taxon>Bacillati</taxon>
        <taxon>Actinomycetota</taxon>
        <taxon>Actinomycetes</taxon>
        <taxon>Streptosporangiales</taxon>
        <taxon>Streptosporangiaceae</taxon>
        <taxon>Streptosporangium</taxon>
    </lineage>
</organism>
<protein>
    <submittedName>
        <fullName evidence="1">Uncharacterized protein</fullName>
    </submittedName>
</protein>
<sequence>MTTTMIEDVTINGDGSQNVFGNTVARDLILNQLTIVRGRPTMVLSEEEIVERVKVYIPAFNHARIVEILAADHVIALAGPQGAGVVTTAIAALRRLHPALRIRLFSTGEDDVEQAAASAPCGYLIRARDEEPSRLRSFLEAVRASGGFAVVVGTAAEQRHLTEFLTAITVEPPPAATVYRSHLARRGMFDSPWQEWSGAARLLRGASPGDAARLAKIVDEVSRRGGDEHEVERAYLGWAEELRKWFDFHPGLLDQTLMIAATTITPADETQVYGAASSLARHLDIPLAGGGLAWTPTTGLSELLDADRDEDQIVFRRYGYAESLLPHVFAEYPLARMELLSWLAKLPTDTVLALERTLGHRLVRTFADLAAKYNKPEKITQMARTWGTGPAADLAYIALTQTCLDPLVGGRVRSKLYEWSRERQAPQSLKLTVAQVCEVLGQTHLSIAMTRLKHLATHGDEQVRREVLDVARALADLDPMAVFSTVLKWAASTAQGSGTEMVGRLDVAMRLLLDLLPAFGGTELRRVLETVDHLVTNGAPQLRTRLLDWTRELAAGYPVHVLILALSLTRNTGASATKQRTTFGTDLFLSLTVSLDFEEHASVLEMSGPVDPMSCTLAWRTAFATTREFPNFGEALHVWLDTAAAREDLRPALVSALTAAAHPSPASRQLLTDRVRAWAAGGRGRRTVKEAILTRVLLPEWHRWFLVAWVRLRTTVL</sequence>